<dbReference type="RefSeq" id="WP_187071427.1">
    <property type="nucleotide sequence ID" value="NZ_JACRYL010000008.1"/>
</dbReference>
<evidence type="ECO:0000313" key="5">
    <source>
        <dbReference type="EMBL" id="MBC6110964.1"/>
    </source>
</evidence>
<gene>
    <name evidence="5" type="ORF">H7U22_11065</name>
</gene>
<evidence type="ECO:0000259" key="4">
    <source>
        <dbReference type="PROSITE" id="PS01124"/>
    </source>
</evidence>
<evidence type="ECO:0000256" key="3">
    <source>
        <dbReference type="ARBA" id="ARBA00023163"/>
    </source>
</evidence>
<evidence type="ECO:0000256" key="2">
    <source>
        <dbReference type="ARBA" id="ARBA00023125"/>
    </source>
</evidence>
<evidence type="ECO:0000256" key="1">
    <source>
        <dbReference type="ARBA" id="ARBA00023015"/>
    </source>
</evidence>
<dbReference type="PANTHER" id="PTHR43280:SF28">
    <property type="entry name" value="HTH-TYPE TRANSCRIPTIONAL ACTIVATOR RHAS"/>
    <property type="match status" value="1"/>
</dbReference>
<organism evidence="5 6">
    <name type="scientific">Pedobacter fastidiosus</name>
    <dbReference type="NCBI Taxonomy" id="2765361"/>
    <lineage>
        <taxon>Bacteria</taxon>
        <taxon>Pseudomonadati</taxon>
        <taxon>Bacteroidota</taxon>
        <taxon>Sphingobacteriia</taxon>
        <taxon>Sphingobacteriales</taxon>
        <taxon>Sphingobacteriaceae</taxon>
        <taxon>Pedobacter</taxon>
    </lineage>
</organism>
<keyword evidence="2" id="KW-0238">DNA-binding</keyword>
<dbReference type="SMART" id="SM00342">
    <property type="entry name" value="HTH_ARAC"/>
    <property type="match status" value="1"/>
</dbReference>
<dbReference type="PROSITE" id="PS01124">
    <property type="entry name" value="HTH_ARAC_FAMILY_2"/>
    <property type="match status" value="1"/>
</dbReference>
<dbReference type="EMBL" id="JACRYL010000008">
    <property type="protein sequence ID" value="MBC6110964.1"/>
    <property type="molecule type" value="Genomic_DNA"/>
</dbReference>
<dbReference type="InterPro" id="IPR009057">
    <property type="entry name" value="Homeodomain-like_sf"/>
</dbReference>
<dbReference type="SUPFAM" id="SSF46689">
    <property type="entry name" value="Homeodomain-like"/>
    <property type="match status" value="1"/>
</dbReference>
<dbReference type="PANTHER" id="PTHR43280">
    <property type="entry name" value="ARAC-FAMILY TRANSCRIPTIONAL REGULATOR"/>
    <property type="match status" value="1"/>
</dbReference>
<feature type="domain" description="HTH araC/xylS-type" evidence="4">
    <location>
        <begin position="75"/>
        <end position="175"/>
    </location>
</feature>
<proteinExistence type="predicted"/>
<dbReference type="PROSITE" id="PS00041">
    <property type="entry name" value="HTH_ARAC_FAMILY_1"/>
    <property type="match status" value="1"/>
</dbReference>
<name>A0ABR7KSM3_9SPHI</name>
<comment type="caution">
    <text evidence="5">The sequence shown here is derived from an EMBL/GenBank/DDBJ whole genome shotgun (WGS) entry which is preliminary data.</text>
</comment>
<keyword evidence="1" id="KW-0805">Transcription regulation</keyword>
<reference evidence="5 6" key="1">
    <citation type="submission" date="2020-08" db="EMBL/GenBank/DDBJ databases">
        <authorList>
            <person name="Sun Q."/>
            <person name="Inoue M."/>
        </authorList>
    </citation>
    <scope>NUCLEOTIDE SEQUENCE [LARGE SCALE GENOMIC DNA]</scope>
    <source>
        <strain evidence="5 6">CCM 8938</strain>
    </source>
</reference>
<protein>
    <submittedName>
        <fullName evidence="5">AraC family transcriptional regulator</fullName>
    </submittedName>
</protein>
<accession>A0ABR7KSM3</accession>
<dbReference type="Gene3D" id="1.10.10.60">
    <property type="entry name" value="Homeodomain-like"/>
    <property type="match status" value="2"/>
</dbReference>
<keyword evidence="6" id="KW-1185">Reference proteome</keyword>
<dbReference type="Proteomes" id="UP000652755">
    <property type="component" value="Unassembled WGS sequence"/>
</dbReference>
<dbReference type="Pfam" id="PF12833">
    <property type="entry name" value="HTH_18"/>
    <property type="match status" value="1"/>
</dbReference>
<keyword evidence="3" id="KW-0804">Transcription</keyword>
<dbReference type="InterPro" id="IPR018062">
    <property type="entry name" value="HTH_AraC-typ_CS"/>
</dbReference>
<sequence length="186" mass="21746">MKLHIRNMVSNPCKMIVKNELELIGLKYESIALGEVEMRDVPTKDEYRLLRAALIRFGLELMVDKKAMLIERIKNTIIDMVHYTEELPKVKNSNYISEKIEHDYTYLANVFSQETGMTIEHYIINHKIERAKELILYDELNLTEISYLLNYSSVAHLSRQFKQVTGLTASFFRNAPFDSRIALENV</sequence>
<dbReference type="InterPro" id="IPR018060">
    <property type="entry name" value="HTH_AraC"/>
</dbReference>
<evidence type="ECO:0000313" key="6">
    <source>
        <dbReference type="Proteomes" id="UP000652755"/>
    </source>
</evidence>